<protein>
    <submittedName>
        <fullName evidence="2">Cytochrome C</fullName>
    </submittedName>
</protein>
<dbReference type="Gene3D" id="1.20.120.1870">
    <property type="entry name" value="Fic/DOC protein, Fido domain"/>
    <property type="match status" value="1"/>
</dbReference>
<organism evidence="2 3">
    <name type="scientific">Salinisphaera japonica YTM-1</name>
    <dbReference type="NCBI Taxonomy" id="1209778"/>
    <lineage>
        <taxon>Bacteria</taxon>
        <taxon>Pseudomonadati</taxon>
        <taxon>Pseudomonadota</taxon>
        <taxon>Gammaproteobacteria</taxon>
        <taxon>Salinisphaerales</taxon>
        <taxon>Salinisphaeraceae</taxon>
        <taxon>Salinisphaera</taxon>
    </lineage>
</organism>
<dbReference type="PANTHER" id="PTHR35810:SF1">
    <property type="entry name" value="CYTOPLASMIC PROTEIN"/>
    <property type="match status" value="1"/>
</dbReference>
<accession>A0A423PPT8</accession>
<evidence type="ECO:0000313" key="2">
    <source>
        <dbReference type="EMBL" id="ROO27562.1"/>
    </source>
</evidence>
<dbReference type="RefSeq" id="WP_123658318.1">
    <property type="nucleotide sequence ID" value="NZ_AYKG01000025.1"/>
</dbReference>
<proteinExistence type="predicted"/>
<dbReference type="OrthoDB" id="9802752at2"/>
<dbReference type="InParanoid" id="A0A423PPT8"/>
<dbReference type="InterPro" id="IPR053737">
    <property type="entry name" value="Type_II_TA_Toxin"/>
</dbReference>
<dbReference type="InterPro" id="IPR011204">
    <property type="entry name" value="Virulence_RhuM-like"/>
</dbReference>
<gene>
    <name evidence="2" type="ORF">SAJA_09060</name>
</gene>
<dbReference type="EMBL" id="AYKG01000025">
    <property type="protein sequence ID" value="ROO27562.1"/>
    <property type="molecule type" value="Genomic_DNA"/>
</dbReference>
<reference evidence="2 3" key="1">
    <citation type="submission" date="2013-10" db="EMBL/GenBank/DDBJ databases">
        <title>Salinisphaera japonica YTM-1 Genome Sequencing.</title>
        <authorList>
            <person name="Lai Q."/>
            <person name="Li C."/>
            <person name="Shao Z."/>
        </authorList>
    </citation>
    <scope>NUCLEOTIDE SEQUENCE [LARGE SCALE GENOMIC DNA]</scope>
    <source>
        <strain evidence="2 3">YTM-1</strain>
    </source>
</reference>
<dbReference type="PROSITE" id="PS51459">
    <property type="entry name" value="FIDO"/>
    <property type="match status" value="1"/>
</dbReference>
<evidence type="ECO:0000313" key="3">
    <source>
        <dbReference type="Proteomes" id="UP000285310"/>
    </source>
</evidence>
<feature type="domain" description="Fido" evidence="1">
    <location>
        <begin position="187"/>
        <end position="335"/>
    </location>
</feature>
<dbReference type="Pfam" id="PF13310">
    <property type="entry name" value="Virulence_RhuM"/>
    <property type="match status" value="1"/>
</dbReference>
<dbReference type="AlphaFoldDB" id="A0A423PPT8"/>
<evidence type="ECO:0000259" key="1">
    <source>
        <dbReference type="PROSITE" id="PS51459"/>
    </source>
</evidence>
<dbReference type="Proteomes" id="UP000285310">
    <property type="component" value="Unassembled WGS sequence"/>
</dbReference>
<comment type="caution">
    <text evidence="2">The sequence shown here is derived from an EMBL/GenBank/DDBJ whole genome shotgun (WGS) entry which is preliminary data.</text>
</comment>
<sequence>MSSSATAPTLEDNAQSLLFFESGDDTIEVRLDTTSETVWLTQRQMADVFDTTPENVLMHLQNVFNDVELDEEATTKNFLVVRTEGQRQVRRRLKHYNLDAIISVGYRVNSRRAVQFRQWATRILREHLLQGWTLARQRFEANADELDAAMTLLRKTAQSPALDTQASRGLIDIAARYAQTFLLLQRYDEGLLTEPHAQTGGELPSLDAARSALAGLKADLIERGEATELFARERGDGLDALVANLDQSVFGEPAYPSIEAKAAHLLYFVIKNHPFADGNKRSAAFLFVDFLYRNERLINADGEAIINDVGLAALTLLVAESEPSAKDTMIRLVMNMLAPAPAN</sequence>
<dbReference type="PANTHER" id="PTHR35810">
    <property type="entry name" value="CYTOPLASMIC PROTEIN-RELATED"/>
    <property type="match status" value="1"/>
</dbReference>
<dbReference type="InterPro" id="IPR036597">
    <property type="entry name" value="Fido-like_dom_sf"/>
</dbReference>
<dbReference type="Pfam" id="PF02661">
    <property type="entry name" value="Fic"/>
    <property type="match status" value="1"/>
</dbReference>
<dbReference type="InterPro" id="IPR003812">
    <property type="entry name" value="Fido"/>
</dbReference>
<dbReference type="SUPFAM" id="SSF140931">
    <property type="entry name" value="Fic-like"/>
    <property type="match status" value="1"/>
</dbReference>
<keyword evidence="3" id="KW-1185">Reference proteome</keyword>
<name>A0A423PPT8_9GAMM</name>